<accession>A0ABT1M339</accession>
<name>A0ABT1M339_9MYCO</name>
<organism evidence="2 3">
    <name type="scientific">Mycolicibacterium arenosum</name>
    <dbReference type="NCBI Taxonomy" id="2952157"/>
    <lineage>
        <taxon>Bacteria</taxon>
        <taxon>Bacillati</taxon>
        <taxon>Actinomycetota</taxon>
        <taxon>Actinomycetes</taxon>
        <taxon>Mycobacteriales</taxon>
        <taxon>Mycobacteriaceae</taxon>
        <taxon>Mycolicibacterium</taxon>
    </lineage>
</organism>
<proteinExistence type="predicted"/>
<evidence type="ECO:0000256" key="1">
    <source>
        <dbReference type="SAM" id="Phobius"/>
    </source>
</evidence>
<comment type="caution">
    <text evidence="2">The sequence shown here is derived from an EMBL/GenBank/DDBJ whole genome shotgun (WGS) entry which is preliminary data.</text>
</comment>
<dbReference type="Proteomes" id="UP001651690">
    <property type="component" value="Unassembled WGS sequence"/>
</dbReference>
<feature type="transmembrane region" description="Helical" evidence="1">
    <location>
        <begin position="123"/>
        <end position="144"/>
    </location>
</feature>
<dbReference type="InterPro" id="IPR021362">
    <property type="entry name" value="DUF2834"/>
</dbReference>
<evidence type="ECO:0000313" key="3">
    <source>
        <dbReference type="Proteomes" id="UP001651690"/>
    </source>
</evidence>
<sequence length="163" mass="18165">MVSLIVHLVLGIGCIAWIVRANRHVFARPATGPMFSPLEIAFYVIGVASIALGYYFNHQFVVDYAGPGTNPIWGPGSWQQFIQLGYVNSAAASQVQDYTIINVLLLPLFTIVDGYRRGIRRPWLFFVASLFTSCAFSYAFYFAVLDRLHRQDKAAKALESVPA</sequence>
<gene>
    <name evidence="2" type="ORF">NM203_15425</name>
</gene>
<evidence type="ECO:0000313" key="2">
    <source>
        <dbReference type="EMBL" id="MCP9273579.1"/>
    </source>
</evidence>
<dbReference type="Pfam" id="PF11196">
    <property type="entry name" value="DUF2834"/>
    <property type="match status" value="1"/>
</dbReference>
<dbReference type="EMBL" id="JANDBD010000006">
    <property type="protein sequence ID" value="MCP9273579.1"/>
    <property type="molecule type" value="Genomic_DNA"/>
</dbReference>
<dbReference type="RefSeq" id="WP_255060901.1">
    <property type="nucleotide sequence ID" value="NZ_JANDBD010000006.1"/>
</dbReference>
<keyword evidence="1" id="KW-1133">Transmembrane helix</keyword>
<keyword evidence="1" id="KW-0472">Membrane</keyword>
<feature type="transmembrane region" description="Helical" evidence="1">
    <location>
        <begin position="40"/>
        <end position="57"/>
    </location>
</feature>
<protein>
    <submittedName>
        <fullName evidence="2">DUF2834 domain-containing protein</fullName>
    </submittedName>
</protein>
<keyword evidence="1" id="KW-0812">Transmembrane</keyword>
<reference evidence="2 3" key="1">
    <citation type="submission" date="2022-06" db="EMBL/GenBank/DDBJ databases">
        <title>Mycolicibacterium sp. CAU 1645 isolated from seawater.</title>
        <authorList>
            <person name="Kim W."/>
        </authorList>
    </citation>
    <scope>NUCLEOTIDE SEQUENCE [LARGE SCALE GENOMIC DNA]</scope>
    <source>
        <strain evidence="2 3">CAU 1645</strain>
    </source>
</reference>
<keyword evidence="3" id="KW-1185">Reference proteome</keyword>